<dbReference type="Gene3D" id="3.40.50.1820">
    <property type="entry name" value="alpha/beta hydrolase"/>
    <property type="match status" value="1"/>
</dbReference>
<reference evidence="2 3" key="2">
    <citation type="submission" date="2015-10" db="EMBL/GenBank/DDBJ databases">
        <title>Draft Genome Sequence of Prosthecomicrobium hirschii ATCC 27832.</title>
        <authorList>
            <person name="Daniel J."/>
            <person name="Givan S.A."/>
            <person name="Brun Y.V."/>
            <person name="Brown P.J."/>
        </authorList>
    </citation>
    <scope>NUCLEOTIDE SEQUENCE [LARGE SCALE GENOMIC DNA]</scope>
    <source>
        <strain evidence="2 3">16</strain>
    </source>
</reference>
<feature type="domain" description="AB hydrolase-1" evidence="1">
    <location>
        <begin position="67"/>
        <end position="313"/>
    </location>
</feature>
<keyword evidence="3" id="KW-1185">Reference proteome</keyword>
<dbReference type="AlphaFoldDB" id="A0A0P6VLW7"/>
<evidence type="ECO:0000259" key="1">
    <source>
        <dbReference type="Pfam" id="PF12697"/>
    </source>
</evidence>
<dbReference type="PANTHER" id="PTHR43689">
    <property type="entry name" value="HYDROLASE"/>
    <property type="match status" value="1"/>
</dbReference>
<name>A0A0P6VLW7_9HYPH</name>
<dbReference type="InterPro" id="IPR029058">
    <property type="entry name" value="AB_hydrolase_fold"/>
</dbReference>
<accession>A0A0P6VLW7</accession>
<evidence type="ECO:0000313" key="3">
    <source>
        <dbReference type="Proteomes" id="UP000048984"/>
    </source>
</evidence>
<dbReference type="Pfam" id="PF12697">
    <property type="entry name" value="Abhydrolase_6"/>
    <property type="match status" value="1"/>
</dbReference>
<proteinExistence type="predicted"/>
<dbReference type="RefSeq" id="WP_054358398.1">
    <property type="nucleotide sequence ID" value="NZ_LJYW01000001.1"/>
</dbReference>
<dbReference type="STRING" id="665126.ABB55_08310"/>
<dbReference type="InterPro" id="IPR000073">
    <property type="entry name" value="AB_hydrolase_1"/>
</dbReference>
<dbReference type="GO" id="GO:0003824">
    <property type="term" value="F:catalytic activity"/>
    <property type="evidence" value="ECO:0007669"/>
    <property type="project" value="InterPro"/>
</dbReference>
<protein>
    <recommendedName>
        <fullName evidence="1">AB hydrolase-1 domain-containing protein</fullName>
    </recommendedName>
</protein>
<dbReference type="EMBL" id="LJYW01000001">
    <property type="protein sequence ID" value="KPL52235.1"/>
    <property type="molecule type" value="Genomic_DNA"/>
</dbReference>
<evidence type="ECO:0000313" key="2">
    <source>
        <dbReference type="EMBL" id="KPL52235.1"/>
    </source>
</evidence>
<comment type="caution">
    <text evidence="2">The sequence shown here is derived from an EMBL/GenBank/DDBJ whole genome shotgun (WGS) entry which is preliminary data.</text>
</comment>
<dbReference type="PANTHER" id="PTHR43689:SF8">
    <property type="entry name" value="ALPHA_BETA-HYDROLASES SUPERFAMILY PROTEIN"/>
    <property type="match status" value="1"/>
</dbReference>
<organism evidence="2 3">
    <name type="scientific">Prosthecodimorpha hirschii</name>
    <dbReference type="NCBI Taxonomy" id="665126"/>
    <lineage>
        <taxon>Bacteria</taxon>
        <taxon>Pseudomonadati</taxon>
        <taxon>Pseudomonadota</taxon>
        <taxon>Alphaproteobacteria</taxon>
        <taxon>Hyphomicrobiales</taxon>
        <taxon>Ancalomicrobiaceae</taxon>
        <taxon>Prosthecodimorpha</taxon>
    </lineage>
</organism>
<reference evidence="2 3" key="1">
    <citation type="submission" date="2015-09" db="EMBL/GenBank/DDBJ databases">
        <authorList>
            <person name="Jackson K.R."/>
            <person name="Lunt B.L."/>
            <person name="Fisher J.N.B."/>
            <person name="Gardner A.V."/>
            <person name="Bailey M.E."/>
            <person name="Deus L.M."/>
            <person name="Earl A.S."/>
            <person name="Gibby P.D."/>
            <person name="Hartmann K.A."/>
            <person name="Liu J.E."/>
            <person name="Manci A.M."/>
            <person name="Nielsen D.A."/>
            <person name="Solomon M.B."/>
            <person name="Breakwell D.P."/>
            <person name="Burnett S.H."/>
            <person name="Grose J.H."/>
        </authorList>
    </citation>
    <scope>NUCLEOTIDE SEQUENCE [LARGE SCALE GENOMIC DNA]</scope>
    <source>
        <strain evidence="2 3">16</strain>
    </source>
</reference>
<sequence>MVLRMIGLAAGGAVVLAFLLAAYASVKSSRIEAEHPPAGRFVEVAGLRLHYVDLPATVPQADDAPAILFVHGASANLKDSLLAFRAALEGRHRLIFVDRPGHGYSERGANPGIAAPAAQAAVLAALLDRIGVRRAVVVGHSWGGAVAAAMGVLRPDRVAGLVFVAAATHPWPGGVEWYYRVAATPIVGTLFARTLVMPIGMASRDAGLKSVFDPNPEPDGYTGKVAVDLLFRPPEFVANAEDVFGLNANLAIQSRRYGEIRVPTTILSGNKDSVVYEELHSGGLARDIPGSRLIWLDGVGHMPHHAAGERVVTAIEEVVDLARGRAVASR</sequence>
<dbReference type="Proteomes" id="UP000048984">
    <property type="component" value="Unassembled WGS sequence"/>
</dbReference>
<dbReference type="PRINTS" id="PR00111">
    <property type="entry name" value="ABHYDROLASE"/>
</dbReference>
<dbReference type="PRINTS" id="PR00412">
    <property type="entry name" value="EPOXHYDRLASE"/>
</dbReference>
<dbReference type="InterPro" id="IPR000639">
    <property type="entry name" value="Epox_hydrolase-like"/>
</dbReference>
<gene>
    <name evidence="2" type="ORF">ABB55_08310</name>
</gene>
<dbReference type="SUPFAM" id="SSF53474">
    <property type="entry name" value="alpha/beta-Hydrolases"/>
    <property type="match status" value="1"/>
</dbReference>